<name>A0A9D4BZ61_DREPO</name>
<sequence length="71" mass="8192">MKLRTTAEGDEFLEFHERQTKTRTGENLGDYRKVNPKMCGVNSPRDSIAMYKAYSAKRPDGFSISMMIHFT</sequence>
<organism evidence="1 2">
    <name type="scientific">Dreissena polymorpha</name>
    <name type="common">Zebra mussel</name>
    <name type="synonym">Mytilus polymorpha</name>
    <dbReference type="NCBI Taxonomy" id="45954"/>
    <lineage>
        <taxon>Eukaryota</taxon>
        <taxon>Metazoa</taxon>
        <taxon>Spiralia</taxon>
        <taxon>Lophotrochozoa</taxon>
        <taxon>Mollusca</taxon>
        <taxon>Bivalvia</taxon>
        <taxon>Autobranchia</taxon>
        <taxon>Heteroconchia</taxon>
        <taxon>Euheterodonta</taxon>
        <taxon>Imparidentia</taxon>
        <taxon>Neoheterodontei</taxon>
        <taxon>Myida</taxon>
        <taxon>Dreissenoidea</taxon>
        <taxon>Dreissenidae</taxon>
        <taxon>Dreissena</taxon>
    </lineage>
</organism>
<dbReference type="Proteomes" id="UP000828390">
    <property type="component" value="Unassembled WGS sequence"/>
</dbReference>
<accession>A0A9D4BZ61</accession>
<dbReference type="EMBL" id="JAIWYP010000014">
    <property type="protein sequence ID" value="KAH3713663.1"/>
    <property type="molecule type" value="Genomic_DNA"/>
</dbReference>
<evidence type="ECO:0000313" key="2">
    <source>
        <dbReference type="Proteomes" id="UP000828390"/>
    </source>
</evidence>
<protein>
    <submittedName>
        <fullName evidence="1">Uncharacterized protein</fullName>
    </submittedName>
</protein>
<comment type="caution">
    <text evidence="1">The sequence shown here is derived from an EMBL/GenBank/DDBJ whole genome shotgun (WGS) entry which is preliminary data.</text>
</comment>
<reference evidence="1" key="1">
    <citation type="journal article" date="2019" name="bioRxiv">
        <title>The Genome of the Zebra Mussel, Dreissena polymorpha: A Resource for Invasive Species Research.</title>
        <authorList>
            <person name="McCartney M.A."/>
            <person name="Auch B."/>
            <person name="Kono T."/>
            <person name="Mallez S."/>
            <person name="Zhang Y."/>
            <person name="Obille A."/>
            <person name="Becker A."/>
            <person name="Abrahante J.E."/>
            <person name="Garbe J."/>
            <person name="Badalamenti J.P."/>
            <person name="Herman A."/>
            <person name="Mangelson H."/>
            <person name="Liachko I."/>
            <person name="Sullivan S."/>
            <person name="Sone E.D."/>
            <person name="Koren S."/>
            <person name="Silverstein K.A.T."/>
            <person name="Beckman K.B."/>
            <person name="Gohl D.M."/>
        </authorList>
    </citation>
    <scope>NUCLEOTIDE SEQUENCE</scope>
    <source>
        <strain evidence="1">Duluth1</strain>
        <tissue evidence="1">Whole animal</tissue>
    </source>
</reference>
<proteinExistence type="predicted"/>
<keyword evidence="2" id="KW-1185">Reference proteome</keyword>
<reference evidence="1" key="2">
    <citation type="submission" date="2020-11" db="EMBL/GenBank/DDBJ databases">
        <authorList>
            <person name="McCartney M.A."/>
            <person name="Auch B."/>
            <person name="Kono T."/>
            <person name="Mallez S."/>
            <person name="Becker A."/>
            <person name="Gohl D.M."/>
            <person name="Silverstein K.A.T."/>
            <person name="Koren S."/>
            <person name="Bechman K.B."/>
            <person name="Herman A."/>
            <person name="Abrahante J.E."/>
            <person name="Garbe J."/>
        </authorList>
    </citation>
    <scope>NUCLEOTIDE SEQUENCE</scope>
    <source>
        <strain evidence="1">Duluth1</strain>
        <tissue evidence="1">Whole animal</tissue>
    </source>
</reference>
<evidence type="ECO:0000313" key="1">
    <source>
        <dbReference type="EMBL" id="KAH3713663.1"/>
    </source>
</evidence>
<gene>
    <name evidence="1" type="ORF">DPMN_073460</name>
</gene>
<dbReference type="AlphaFoldDB" id="A0A9D4BZ61"/>